<evidence type="ECO:0000256" key="9">
    <source>
        <dbReference type="ARBA" id="ARBA00023163"/>
    </source>
</evidence>
<keyword evidence="6" id="KW-0805">Transcription regulation</keyword>
<dbReference type="PROSITE" id="PS50157">
    <property type="entry name" value="ZINC_FINGER_C2H2_2"/>
    <property type="match status" value="3"/>
</dbReference>
<dbReference type="SUPFAM" id="SSF57667">
    <property type="entry name" value="beta-beta-alpha zinc fingers"/>
    <property type="match status" value="2"/>
</dbReference>
<feature type="region of interest" description="Disordered" evidence="13">
    <location>
        <begin position="1"/>
        <end position="26"/>
    </location>
</feature>
<keyword evidence="2" id="KW-0479">Metal-binding</keyword>
<keyword evidence="8" id="KW-0010">Activator</keyword>
<feature type="compositionally biased region" description="Polar residues" evidence="13">
    <location>
        <begin position="764"/>
        <end position="779"/>
    </location>
</feature>
<feature type="region of interest" description="Disordered" evidence="13">
    <location>
        <begin position="719"/>
        <end position="779"/>
    </location>
</feature>
<feature type="compositionally biased region" description="Basic and acidic residues" evidence="13">
    <location>
        <begin position="308"/>
        <end position="322"/>
    </location>
</feature>
<feature type="compositionally biased region" description="Polar residues" evidence="13">
    <location>
        <begin position="580"/>
        <end position="590"/>
    </location>
</feature>
<evidence type="ECO:0000256" key="13">
    <source>
        <dbReference type="SAM" id="MobiDB-lite"/>
    </source>
</evidence>
<keyword evidence="9" id="KW-0804">Transcription</keyword>
<comment type="subcellular location">
    <subcellularLocation>
        <location evidence="1">Nucleus</location>
    </subcellularLocation>
</comment>
<dbReference type="GO" id="GO:0000978">
    <property type="term" value="F:RNA polymerase II cis-regulatory region sequence-specific DNA binding"/>
    <property type="evidence" value="ECO:0007669"/>
    <property type="project" value="TreeGrafter"/>
</dbReference>
<feature type="compositionally biased region" description="Acidic residues" evidence="13">
    <location>
        <begin position="740"/>
        <end position="756"/>
    </location>
</feature>
<feature type="region of interest" description="Disordered" evidence="13">
    <location>
        <begin position="299"/>
        <end position="323"/>
    </location>
</feature>
<dbReference type="InterPro" id="IPR013087">
    <property type="entry name" value="Znf_C2H2_type"/>
</dbReference>
<comment type="similarity">
    <text evidence="11">Belongs to the Sp1 C2H2-type zinc-finger protein family.</text>
</comment>
<dbReference type="SMART" id="SM00355">
    <property type="entry name" value="ZnF_C2H2"/>
    <property type="match status" value="3"/>
</dbReference>
<comment type="caution">
    <text evidence="15">The sequence shown here is derived from an EMBL/GenBank/DDBJ whole genome shotgun (WGS) entry which is preliminary data.</text>
</comment>
<evidence type="ECO:0000256" key="5">
    <source>
        <dbReference type="ARBA" id="ARBA00022833"/>
    </source>
</evidence>
<dbReference type="PANTHER" id="PTHR23235:SF120">
    <property type="entry name" value="KRUPPEL-LIKE FACTOR 15"/>
    <property type="match status" value="1"/>
</dbReference>
<keyword evidence="7" id="KW-0238">DNA-binding</keyword>
<dbReference type="FunFam" id="3.30.160.60:FF:000014">
    <property type="entry name" value="Transcription factor Sp3"/>
    <property type="match status" value="1"/>
</dbReference>
<dbReference type="GO" id="GO:0005634">
    <property type="term" value="C:nucleus"/>
    <property type="evidence" value="ECO:0007669"/>
    <property type="project" value="UniProtKB-SubCell"/>
</dbReference>
<feature type="domain" description="C2H2-type" evidence="14">
    <location>
        <begin position="702"/>
        <end position="729"/>
    </location>
</feature>
<evidence type="ECO:0000256" key="7">
    <source>
        <dbReference type="ARBA" id="ARBA00023125"/>
    </source>
</evidence>
<dbReference type="GO" id="GO:0000981">
    <property type="term" value="F:DNA-binding transcription factor activity, RNA polymerase II-specific"/>
    <property type="evidence" value="ECO:0007669"/>
    <property type="project" value="TreeGrafter"/>
</dbReference>
<keyword evidence="5" id="KW-0862">Zinc</keyword>
<accession>A0AAN9GM30</accession>
<dbReference type="EMBL" id="JBAMIC010000002">
    <property type="protein sequence ID" value="KAK7113688.1"/>
    <property type="molecule type" value="Genomic_DNA"/>
</dbReference>
<dbReference type="PANTHER" id="PTHR23235">
    <property type="entry name" value="KRUEPPEL-LIKE TRANSCRIPTION FACTOR"/>
    <property type="match status" value="1"/>
</dbReference>
<feature type="domain" description="C2H2-type" evidence="14">
    <location>
        <begin position="672"/>
        <end position="701"/>
    </location>
</feature>
<dbReference type="AlphaFoldDB" id="A0AAN9GM30"/>
<evidence type="ECO:0000259" key="14">
    <source>
        <dbReference type="PROSITE" id="PS50157"/>
    </source>
</evidence>
<dbReference type="Proteomes" id="UP001374579">
    <property type="component" value="Unassembled WGS sequence"/>
</dbReference>
<keyword evidence="4 12" id="KW-0863">Zinc-finger</keyword>
<keyword evidence="10" id="KW-0539">Nucleus</keyword>
<evidence type="ECO:0000313" key="15">
    <source>
        <dbReference type="EMBL" id="KAK7113688.1"/>
    </source>
</evidence>
<evidence type="ECO:0000256" key="3">
    <source>
        <dbReference type="ARBA" id="ARBA00022737"/>
    </source>
</evidence>
<evidence type="ECO:0000256" key="11">
    <source>
        <dbReference type="ARBA" id="ARBA00038409"/>
    </source>
</evidence>
<gene>
    <name evidence="15" type="ORF">V1264_012934</name>
</gene>
<dbReference type="GO" id="GO:0008270">
    <property type="term" value="F:zinc ion binding"/>
    <property type="evidence" value="ECO:0007669"/>
    <property type="project" value="UniProtKB-KW"/>
</dbReference>
<feature type="compositionally biased region" description="Low complexity" evidence="13">
    <location>
        <begin position="591"/>
        <end position="613"/>
    </location>
</feature>
<evidence type="ECO:0000256" key="4">
    <source>
        <dbReference type="ARBA" id="ARBA00022771"/>
    </source>
</evidence>
<sequence length="779" mass="80579">MSSSNSKRSNQEYVTPGSSNQDAQPSPLALLAATCSKIGAPAEEAGGGASVRLIGAGQGGPTGGEIVAPGWVQLPNGAIVDANGKPVTSMPGAASTIGANLAGQLFQQAAQPQLVATQGPGGQITYSMIPAAMPAIQTVTIDGQEAYVVASGGTGNVAGQAFLSGGGTLMTPSGQIIRAQGMGGGGMIPNMGMANMGANVVNIGGNLVNLGGMQQPVRQAGTGMMQGVQTMGGVQVQQMPNVIQIPVSINGQTALQTVQLPMQSFPGLQQAALTNGGIISFAPNQTGVAQSLANGTTLNIPTVSTNGDDSHSNNKSPDKMDKNGNQAVANAVTANQANNFLSAQQAQNLLLNQALNSNALANFALSQNQAGMATLIPMNAGNVLNTPQGQMILTSQGMAMPMTSFPQAATSTTTTASSAATTASSQQNPVMSAVLQQGQQLLAGQNLQGQLIPPNFLQQNIQVQNLQGLQGFQAVNGMAGIQAITPQGQIISGAALQNLGAVALNANGTISGFAATPMQQVQGVTASGTSTQVNPGQAVAVASASQAQASQSLSNAQIISTTQLQQDPNDPSKWQIVASTQPQQATLPTLASSPVASATGTTTPSPSEPSSGSRRLRRVACTCPNCQDSGRNTSGDNKKKQHICHIAGCGKVYGKTSHLRAHLRWHTGERPFVCNWIFCGKRFTRSDELQRHKRTHTGEKKFQCEECNKRFMRSDHLSKHIRTHQNKRMVGTESMKSEMEEGEMEEEEEEDEDEEGIHDGSGIVTVTLSAAQPTDTMQS</sequence>
<organism evidence="15 16">
    <name type="scientific">Littorina saxatilis</name>
    <dbReference type="NCBI Taxonomy" id="31220"/>
    <lineage>
        <taxon>Eukaryota</taxon>
        <taxon>Metazoa</taxon>
        <taxon>Spiralia</taxon>
        <taxon>Lophotrochozoa</taxon>
        <taxon>Mollusca</taxon>
        <taxon>Gastropoda</taxon>
        <taxon>Caenogastropoda</taxon>
        <taxon>Littorinimorpha</taxon>
        <taxon>Littorinoidea</taxon>
        <taxon>Littorinidae</taxon>
        <taxon>Littorina</taxon>
    </lineage>
</organism>
<proteinExistence type="inferred from homology"/>
<dbReference type="PROSITE" id="PS00028">
    <property type="entry name" value="ZINC_FINGER_C2H2_1"/>
    <property type="match status" value="3"/>
</dbReference>
<evidence type="ECO:0000256" key="10">
    <source>
        <dbReference type="ARBA" id="ARBA00023242"/>
    </source>
</evidence>
<dbReference type="InterPro" id="IPR036236">
    <property type="entry name" value="Znf_C2H2_sf"/>
</dbReference>
<feature type="domain" description="C2H2-type" evidence="14">
    <location>
        <begin position="642"/>
        <end position="671"/>
    </location>
</feature>
<feature type="region of interest" description="Disordered" evidence="13">
    <location>
        <begin position="580"/>
        <end position="616"/>
    </location>
</feature>
<feature type="compositionally biased region" description="Polar residues" evidence="13">
    <location>
        <begin position="1"/>
        <end position="24"/>
    </location>
</feature>
<evidence type="ECO:0000256" key="2">
    <source>
        <dbReference type="ARBA" id="ARBA00022723"/>
    </source>
</evidence>
<protein>
    <recommendedName>
        <fullName evidence="14">C2H2-type domain-containing protein</fullName>
    </recommendedName>
</protein>
<evidence type="ECO:0000256" key="6">
    <source>
        <dbReference type="ARBA" id="ARBA00023015"/>
    </source>
</evidence>
<evidence type="ECO:0000256" key="1">
    <source>
        <dbReference type="ARBA" id="ARBA00004123"/>
    </source>
</evidence>
<keyword evidence="3" id="KW-0677">Repeat</keyword>
<dbReference type="FunFam" id="3.30.160.60:FF:000061">
    <property type="entry name" value="Transcription factor Sp3"/>
    <property type="match status" value="1"/>
</dbReference>
<evidence type="ECO:0000313" key="16">
    <source>
        <dbReference type="Proteomes" id="UP001374579"/>
    </source>
</evidence>
<evidence type="ECO:0000256" key="12">
    <source>
        <dbReference type="PROSITE-ProRule" id="PRU00042"/>
    </source>
</evidence>
<reference evidence="15 16" key="1">
    <citation type="submission" date="2024-02" db="EMBL/GenBank/DDBJ databases">
        <title>Chromosome-scale genome assembly of the rough periwinkle Littorina saxatilis.</title>
        <authorList>
            <person name="De Jode A."/>
            <person name="Faria R."/>
            <person name="Formenti G."/>
            <person name="Sims Y."/>
            <person name="Smith T.P."/>
            <person name="Tracey A."/>
            <person name="Wood J.M.D."/>
            <person name="Zagrodzka Z.B."/>
            <person name="Johannesson K."/>
            <person name="Butlin R.K."/>
            <person name="Leder E.H."/>
        </authorList>
    </citation>
    <scope>NUCLEOTIDE SEQUENCE [LARGE SCALE GENOMIC DNA]</scope>
    <source>
        <strain evidence="15">Snail1</strain>
        <tissue evidence="15">Muscle</tissue>
    </source>
</reference>
<dbReference type="FunFam" id="3.30.160.60:FF:000026">
    <property type="entry name" value="Transcription factor Sp3"/>
    <property type="match status" value="1"/>
</dbReference>
<keyword evidence="16" id="KW-1185">Reference proteome</keyword>
<dbReference type="Pfam" id="PF00096">
    <property type="entry name" value="zf-C2H2"/>
    <property type="match status" value="3"/>
</dbReference>
<dbReference type="Gene3D" id="3.30.160.60">
    <property type="entry name" value="Classic Zinc Finger"/>
    <property type="match status" value="3"/>
</dbReference>
<evidence type="ECO:0000256" key="8">
    <source>
        <dbReference type="ARBA" id="ARBA00023159"/>
    </source>
</evidence>
<name>A0AAN9GM30_9CAEN</name>